<protein>
    <submittedName>
        <fullName evidence="2">Putative sensory transduction regulator</fullName>
    </submittedName>
</protein>
<keyword evidence="1" id="KW-0732">Signal</keyword>
<sequence length="162" mass="18857">MKTLHFTSKKIKLILVGLFISTISFSQNYIDNTTLNTQKLSEIFKNAYVEVLQVNSSYLKIKDKYETFVDLDSQNRYISISGNYALQPNLTKMEILEFINKLNTEVALVKSYYGENNNSINYVAYLWIEKGFTDATLIKMLKSYNLALDLILQKDPDYKYLK</sequence>
<name>A0A1I6RJ49_9FLAO</name>
<dbReference type="Proteomes" id="UP000199312">
    <property type="component" value="Unassembled WGS sequence"/>
</dbReference>
<evidence type="ECO:0000313" key="2">
    <source>
        <dbReference type="EMBL" id="SFS64695.1"/>
    </source>
</evidence>
<organism evidence="2 3">
    <name type="scientific">Lutibacter maritimus</name>
    <dbReference type="NCBI Taxonomy" id="593133"/>
    <lineage>
        <taxon>Bacteria</taxon>
        <taxon>Pseudomonadati</taxon>
        <taxon>Bacteroidota</taxon>
        <taxon>Flavobacteriia</taxon>
        <taxon>Flavobacteriales</taxon>
        <taxon>Flavobacteriaceae</taxon>
        <taxon>Lutibacter</taxon>
    </lineage>
</organism>
<gene>
    <name evidence="2" type="ORF">SAMN04488006_2522</name>
</gene>
<dbReference type="InterPro" id="IPR019660">
    <property type="entry name" value="Put_sensory_transdc_reg_YbjN"/>
</dbReference>
<evidence type="ECO:0000256" key="1">
    <source>
        <dbReference type="SAM" id="SignalP"/>
    </source>
</evidence>
<dbReference type="STRING" id="593133.SAMN04488006_2522"/>
<reference evidence="3" key="1">
    <citation type="submission" date="2016-10" db="EMBL/GenBank/DDBJ databases">
        <authorList>
            <person name="Varghese N."/>
            <person name="Submissions S."/>
        </authorList>
    </citation>
    <scope>NUCLEOTIDE SEQUENCE [LARGE SCALE GENOMIC DNA]</scope>
    <source>
        <strain evidence="3">DSM 24450</strain>
    </source>
</reference>
<evidence type="ECO:0000313" key="3">
    <source>
        <dbReference type="Proteomes" id="UP000199312"/>
    </source>
</evidence>
<dbReference type="EMBL" id="FOZP01000006">
    <property type="protein sequence ID" value="SFS64695.1"/>
    <property type="molecule type" value="Genomic_DNA"/>
</dbReference>
<dbReference type="AlphaFoldDB" id="A0A1I6RJ49"/>
<dbReference type="OrthoDB" id="1357937at2"/>
<proteinExistence type="predicted"/>
<feature type="chain" id="PRO_5011448118" evidence="1">
    <location>
        <begin position="27"/>
        <end position="162"/>
    </location>
</feature>
<dbReference type="Pfam" id="PF10722">
    <property type="entry name" value="YbjN"/>
    <property type="match status" value="1"/>
</dbReference>
<feature type="signal peptide" evidence="1">
    <location>
        <begin position="1"/>
        <end position="26"/>
    </location>
</feature>
<keyword evidence="3" id="KW-1185">Reference proteome</keyword>
<accession>A0A1I6RJ49</accession>
<dbReference type="RefSeq" id="WP_090227403.1">
    <property type="nucleotide sequence ID" value="NZ_FOZP01000006.1"/>
</dbReference>